<keyword evidence="3" id="KW-0547">Nucleotide-binding</keyword>
<dbReference type="PROSITE" id="PS00211">
    <property type="entry name" value="ABC_TRANSPORTER_1"/>
    <property type="match status" value="1"/>
</dbReference>
<evidence type="ECO:0000256" key="5">
    <source>
        <dbReference type="ARBA" id="ARBA00023251"/>
    </source>
</evidence>
<keyword evidence="4 7" id="KW-0067">ATP-binding</keyword>
<dbReference type="PANTHER" id="PTHR42711">
    <property type="entry name" value="ABC TRANSPORTER ATP-BINDING PROTEIN"/>
    <property type="match status" value="1"/>
</dbReference>
<comment type="subcellular location">
    <subcellularLocation>
        <location evidence="1">Cell membrane</location>
        <topology evidence="1">Peripheral membrane protein</topology>
    </subcellularLocation>
</comment>
<evidence type="ECO:0000313" key="7">
    <source>
        <dbReference type="EMBL" id="MCH6167477.1"/>
    </source>
</evidence>
<evidence type="ECO:0000313" key="8">
    <source>
        <dbReference type="Proteomes" id="UP001299970"/>
    </source>
</evidence>
<feature type="domain" description="ABC transporter" evidence="6">
    <location>
        <begin position="16"/>
        <end position="239"/>
    </location>
</feature>
<dbReference type="InterPro" id="IPR003593">
    <property type="entry name" value="AAA+_ATPase"/>
</dbReference>
<protein>
    <submittedName>
        <fullName evidence="7">ABC transporter ATP-binding protein</fullName>
    </submittedName>
</protein>
<dbReference type="GO" id="GO:0005524">
    <property type="term" value="F:ATP binding"/>
    <property type="evidence" value="ECO:0007669"/>
    <property type="project" value="UniProtKB-KW"/>
</dbReference>
<comment type="caution">
    <text evidence="7">The sequence shown here is derived from an EMBL/GenBank/DDBJ whole genome shotgun (WGS) entry which is preliminary data.</text>
</comment>
<dbReference type="SMART" id="SM00382">
    <property type="entry name" value="AAA"/>
    <property type="match status" value="1"/>
</dbReference>
<dbReference type="RefSeq" id="WP_241037888.1">
    <property type="nucleotide sequence ID" value="NZ_BAAAJF010000005.1"/>
</dbReference>
<dbReference type="Gene3D" id="3.40.50.300">
    <property type="entry name" value="P-loop containing nucleotide triphosphate hydrolases"/>
    <property type="match status" value="1"/>
</dbReference>
<evidence type="ECO:0000256" key="2">
    <source>
        <dbReference type="ARBA" id="ARBA00022448"/>
    </source>
</evidence>
<gene>
    <name evidence="7" type="ORF">MMF94_17460</name>
</gene>
<dbReference type="PROSITE" id="PS50893">
    <property type="entry name" value="ABC_TRANSPORTER_2"/>
    <property type="match status" value="1"/>
</dbReference>
<organism evidence="7 8">
    <name type="scientific">Pseudonocardia alaniniphila</name>
    <dbReference type="NCBI Taxonomy" id="75291"/>
    <lineage>
        <taxon>Bacteria</taxon>
        <taxon>Bacillati</taxon>
        <taxon>Actinomycetota</taxon>
        <taxon>Actinomycetes</taxon>
        <taxon>Pseudonocardiales</taxon>
        <taxon>Pseudonocardiaceae</taxon>
        <taxon>Pseudonocardia</taxon>
    </lineage>
</organism>
<dbReference type="SUPFAM" id="SSF52540">
    <property type="entry name" value="P-loop containing nucleoside triphosphate hydrolases"/>
    <property type="match status" value="1"/>
</dbReference>
<dbReference type="InterPro" id="IPR050763">
    <property type="entry name" value="ABC_transporter_ATP-binding"/>
</dbReference>
<dbReference type="EMBL" id="JAKXMK010000014">
    <property type="protein sequence ID" value="MCH6167477.1"/>
    <property type="molecule type" value="Genomic_DNA"/>
</dbReference>
<evidence type="ECO:0000256" key="4">
    <source>
        <dbReference type="ARBA" id="ARBA00022840"/>
    </source>
</evidence>
<dbReference type="InterPro" id="IPR017871">
    <property type="entry name" value="ABC_transporter-like_CS"/>
</dbReference>
<dbReference type="Pfam" id="PF00005">
    <property type="entry name" value="ABC_tran"/>
    <property type="match status" value="1"/>
</dbReference>
<accession>A0ABS9TG38</accession>
<keyword evidence="2" id="KW-0813">Transport</keyword>
<reference evidence="7 8" key="1">
    <citation type="submission" date="2022-03" db="EMBL/GenBank/DDBJ databases">
        <title>Pseudonocardia alaer sp. nov., a novel actinomycete isolated from reed forest soil.</title>
        <authorList>
            <person name="Wang L."/>
        </authorList>
    </citation>
    <scope>NUCLEOTIDE SEQUENCE [LARGE SCALE GENOMIC DNA]</scope>
    <source>
        <strain evidence="7 8">Y-16303</strain>
    </source>
</reference>
<dbReference type="PANTHER" id="PTHR42711:SF17">
    <property type="entry name" value="ABC TRANSPORTER ATP-BINDING PROTEIN"/>
    <property type="match status" value="1"/>
</dbReference>
<dbReference type="Proteomes" id="UP001299970">
    <property type="component" value="Unassembled WGS sequence"/>
</dbReference>
<evidence type="ECO:0000256" key="3">
    <source>
        <dbReference type="ARBA" id="ARBA00022741"/>
    </source>
</evidence>
<proteinExistence type="predicted"/>
<evidence type="ECO:0000259" key="6">
    <source>
        <dbReference type="PROSITE" id="PS50893"/>
    </source>
</evidence>
<keyword evidence="5" id="KW-0046">Antibiotic resistance</keyword>
<sequence length="307" mass="32001">MTRSTLPPAVATGAVVSVRGLRRSYGGVRAVDGVDLAIAPGEVVALLGPNGAGKSTTIDILLGLSRPDSGDVRLFGRTPRRAVVDGLVGAMLQSGGIPDDITVAEVVRLTGALFPKPLTVLEALLRAGVADVAGRRYGRLSGGQKQRVRFAAALVSDPDLLVLDEPTVAMDVHARREFWAAMRGYTRTGRTVLFATHYLAEAEEYADRVVLLRAGRVVADGSVAQVRALASGRVVAATAPGADPSTLGQLPGVTRVHVDGPRVRLECSDSDAALRALVVGYPQAHDIEVSAQGLEDAFVALTASEGE</sequence>
<keyword evidence="8" id="KW-1185">Reference proteome</keyword>
<dbReference type="InterPro" id="IPR027417">
    <property type="entry name" value="P-loop_NTPase"/>
</dbReference>
<evidence type="ECO:0000256" key="1">
    <source>
        <dbReference type="ARBA" id="ARBA00004202"/>
    </source>
</evidence>
<dbReference type="CDD" id="cd03230">
    <property type="entry name" value="ABC_DR_subfamily_A"/>
    <property type="match status" value="1"/>
</dbReference>
<dbReference type="InterPro" id="IPR003439">
    <property type="entry name" value="ABC_transporter-like_ATP-bd"/>
</dbReference>
<name>A0ABS9TG38_9PSEU</name>